<keyword evidence="3" id="KW-1185">Reference proteome</keyword>
<protein>
    <submittedName>
        <fullName evidence="2">DUF2986 domain-containing protein</fullName>
    </submittedName>
</protein>
<dbReference type="KEGG" id="mpaf:R5R33_06890"/>
<dbReference type="Pfam" id="PF11661">
    <property type="entry name" value="DUF2986"/>
    <property type="match status" value="1"/>
</dbReference>
<feature type="compositionally biased region" description="Basic residues" evidence="1">
    <location>
        <begin position="1"/>
        <end position="16"/>
    </location>
</feature>
<name>A0AAU0N221_9GAMM</name>
<reference evidence="2 3" key="1">
    <citation type="submission" date="2023-10" db="EMBL/GenBank/DDBJ databases">
        <title>Description of Microbulbifer bruguierae sp. nov., isolated from the sediments of mangrove plant Bruguiera sexangula and comparative genomic analyses of the genus Microbulbifer.</title>
        <authorList>
            <person name="Long M."/>
        </authorList>
    </citation>
    <scope>NUCLEOTIDE SEQUENCE [LARGE SCALE GENOMIC DNA]</scope>
    <source>
        <strain evidence="2 3">SPO729</strain>
    </source>
</reference>
<dbReference type="RefSeq" id="WP_318955286.1">
    <property type="nucleotide sequence ID" value="NZ_CP137555.1"/>
</dbReference>
<accession>A0AAU0N221</accession>
<dbReference type="Proteomes" id="UP001302477">
    <property type="component" value="Chromosome"/>
</dbReference>
<evidence type="ECO:0000313" key="3">
    <source>
        <dbReference type="Proteomes" id="UP001302477"/>
    </source>
</evidence>
<dbReference type="EMBL" id="CP137555">
    <property type="protein sequence ID" value="WOX06851.1"/>
    <property type="molecule type" value="Genomic_DNA"/>
</dbReference>
<sequence>MNRRKKVNQILKKKAKKSNDKLNPKSKPRYISKAERAKQAQNADEQQQKTTPAQHN</sequence>
<evidence type="ECO:0000256" key="1">
    <source>
        <dbReference type="SAM" id="MobiDB-lite"/>
    </source>
</evidence>
<evidence type="ECO:0000313" key="2">
    <source>
        <dbReference type="EMBL" id="WOX06851.1"/>
    </source>
</evidence>
<dbReference type="AlphaFoldDB" id="A0AAU0N221"/>
<proteinExistence type="predicted"/>
<organism evidence="2 3">
    <name type="scientific">Microbulbifer pacificus</name>
    <dbReference type="NCBI Taxonomy" id="407164"/>
    <lineage>
        <taxon>Bacteria</taxon>
        <taxon>Pseudomonadati</taxon>
        <taxon>Pseudomonadota</taxon>
        <taxon>Gammaproteobacteria</taxon>
        <taxon>Cellvibrionales</taxon>
        <taxon>Microbulbiferaceae</taxon>
        <taxon>Microbulbifer</taxon>
    </lineage>
</organism>
<feature type="region of interest" description="Disordered" evidence="1">
    <location>
        <begin position="1"/>
        <end position="56"/>
    </location>
</feature>
<gene>
    <name evidence="2" type="ORF">R5R33_06890</name>
</gene>
<feature type="compositionally biased region" description="Polar residues" evidence="1">
    <location>
        <begin position="39"/>
        <end position="56"/>
    </location>
</feature>
<dbReference type="InterPro" id="IPR021677">
    <property type="entry name" value="DUF2986"/>
</dbReference>